<gene>
    <name evidence="2" type="ORF">R4Y45_07405</name>
</gene>
<evidence type="ECO:0008006" key="4">
    <source>
        <dbReference type="Google" id="ProtNLM"/>
    </source>
</evidence>
<name>A0ABU8SI29_9LACO</name>
<accession>A0ABU8SI29</accession>
<reference evidence="2 3" key="1">
    <citation type="submission" date="2023-10" db="EMBL/GenBank/DDBJ databases">
        <title>Holzapfeliella saturejae sp. nov. isolated from Satureja montana flowers.</title>
        <authorList>
            <person name="Alcantara C."/>
            <person name="Zuniga M."/>
            <person name="Landete J.M."/>
            <person name="Monedero V."/>
        </authorList>
    </citation>
    <scope>NUCLEOTIDE SEQUENCE [LARGE SCALE GENOMIC DNA]</scope>
    <source>
        <strain evidence="2 3">He02</strain>
    </source>
</reference>
<evidence type="ECO:0000313" key="2">
    <source>
        <dbReference type="EMBL" id="MEJ6349046.1"/>
    </source>
</evidence>
<dbReference type="EMBL" id="JAWMWG010000006">
    <property type="protein sequence ID" value="MEJ6349046.1"/>
    <property type="molecule type" value="Genomic_DNA"/>
</dbReference>
<protein>
    <recommendedName>
        <fullName evidence="4">SecY-independent transporter protein</fullName>
    </recommendedName>
</protein>
<organism evidence="2 3">
    <name type="scientific">Holzapfeliella saturejae</name>
    <dbReference type="NCBI Taxonomy" id="3082953"/>
    <lineage>
        <taxon>Bacteria</taxon>
        <taxon>Bacillati</taxon>
        <taxon>Bacillota</taxon>
        <taxon>Bacilli</taxon>
        <taxon>Lactobacillales</taxon>
        <taxon>Lactobacillaceae</taxon>
        <taxon>Holzapfeliella</taxon>
    </lineage>
</organism>
<evidence type="ECO:0000256" key="1">
    <source>
        <dbReference type="SAM" id="Phobius"/>
    </source>
</evidence>
<keyword evidence="3" id="KW-1185">Reference proteome</keyword>
<feature type="transmembrane region" description="Helical" evidence="1">
    <location>
        <begin position="153"/>
        <end position="172"/>
    </location>
</feature>
<feature type="transmembrane region" description="Helical" evidence="1">
    <location>
        <begin position="262"/>
        <end position="283"/>
    </location>
</feature>
<feature type="transmembrane region" description="Helical" evidence="1">
    <location>
        <begin position="110"/>
        <end position="132"/>
    </location>
</feature>
<sequence length="327" mass="38842">MIRKQKTHKSFFEKFKAKFGANSRYQFKALSILILTIMLMTLTIKTDILFYEFTKFIYAIFLIIVLIKMINLINNKNYLLAYIYLYPALVLILFEMYFWSTPFSDNADQYMVYTLYGTLINILVLLVSIFFQDTMPSEFQSVHLDFKNQIKRIWFKLIYSAIIALIIAIMLIPTTDNFTVFSFFTTIILFLLDPKNLFLLLSPNKNRNTTISANIEAQFFLLKLFYLSIIVSQAISLFIFNSDSPVLNVHKELILDNQTHKIAMFSLVFISWWIILFPVLISITRNKSLMNSWIEKKTFYHKHSGRPRGLKRPYKRKEYKEYKKHKN</sequence>
<feature type="transmembrane region" description="Helical" evidence="1">
    <location>
        <begin position="48"/>
        <end position="67"/>
    </location>
</feature>
<comment type="caution">
    <text evidence="2">The sequence shown here is derived from an EMBL/GenBank/DDBJ whole genome shotgun (WGS) entry which is preliminary data.</text>
</comment>
<keyword evidence="1" id="KW-0812">Transmembrane</keyword>
<keyword evidence="1" id="KW-0472">Membrane</keyword>
<feature type="transmembrane region" description="Helical" evidence="1">
    <location>
        <begin position="79"/>
        <end position="98"/>
    </location>
</feature>
<feature type="transmembrane region" description="Helical" evidence="1">
    <location>
        <begin position="25"/>
        <end position="42"/>
    </location>
</feature>
<feature type="transmembrane region" description="Helical" evidence="1">
    <location>
        <begin position="220"/>
        <end position="242"/>
    </location>
</feature>
<evidence type="ECO:0000313" key="3">
    <source>
        <dbReference type="Proteomes" id="UP001377804"/>
    </source>
</evidence>
<dbReference type="Proteomes" id="UP001377804">
    <property type="component" value="Unassembled WGS sequence"/>
</dbReference>
<proteinExistence type="predicted"/>
<keyword evidence="1" id="KW-1133">Transmembrane helix</keyword>
<feature type="transmembrane region" description="Helical" evidence="1">
    <location>
        <begin position="178"/>
        <end position="199"/>
    </location>
</feature>
<dbReference type="RefSeq" id="WP_339970624.1">
    <property type="nucleotide sequence ID" value="NZ_JAWMWG010000006.1"/>
</dbReference>